<dbReference type="InterPro" id="IPR020904">
    <property type="entry name" value="Sc_DH/Rdtase_CS"/>
</dbReference>
<comment type="similarity">
    <text evidence="1">Belongs to the short-chain dehydrogenases/reductases (SDR) family.</text>
</comment>
<dbReference type="Gene3D" id="3.40.50.720">
    <property type="entry name" value="NAD(P)-binding Rossmann-like Domain"/>
    <property type="match status" value="1"/>
</dbReference>
<dbReference type="RefSeq" id="WP_066672318.1">
    <property type="nucleotide sequence ID" value="NZ_CP016171.1"/>
</dbReference>
<dbReference type="InterPro" id="IPR057326">
    <property type="entry name" value="KR_dom"/>
</dbReference>
<dbReference type="PROSITE" id="PS00061">
    <property type="entry name" value="ADH_SHORT"/>
    <property type="match status" value="1"/>
</dbReference>
<dbReference type="GO" id="GO:0048038">
    <property type="term" value="F:quinone binding"/>
    <property type="evidence" value="ECO:0007669"/>
    <property type="project" value="TreeGrafter"/>
</dbReference>
<proteinExistence type="inferred from homology"/>
<dbReference type="Proteomes" id="UP000092213">
    <property type="component" value="Chromosome"/>
</dbReference>
<protein>
    <submittedName>
        <fullName evidence="4">Dehydrogenase</fullName>
    </submittedName>
</protein>
<dbReference type="NCBIfam" id="NF005559">
    <property type="entry name" value="PRK07231.1"/>
    <property type="match status" value="1"/>
</dbReference>
<accession>A0A193G4C0</accession>
<evidence type="ECO:0000313" key="5">
    <source>
        <dbReference type="Proteomes" id="UP000092213"/>
    </source>
</evidence>
<dbReference type="AlphaFoldDB" id="A0A193G4C0"/>
<dbReference type="EMBL" id="CP016171">
    <property type="protein sequence ID" value="ANN74296.1"/>
    <property type="molecule type" value="Genomic_DNA"/>
</dbReference>
<keyword evidence="2" id="KW-0560">Oxidoreductase</keyword>
<dbReference type="Pfam" id="PF13561">
    <property type="entry name" value="adh_short_C2"/>
    <property type="match status" value="1"/>
</dbReference>
<dbReference type="PRINTS" id="PR00080">
    <property type="entry name" value="SDRFAMILY"/>
</dbReference>
<dbReference type="PANTHER" id="PTHR42760">
    <property type="entry name" value="SHORT-CHAIN DEHYDROGENASES/REDUCTASES FAMILY MEMBER"/>
    <property type="match status" value="1"/>
</dbReference>
<evidence type="ECO:0000256" key="1">
    <source>
        <dbReference type="ARBA" id="ARBA00006484"/>
    </source>
</evidence>
<dbReference type="SMART" id="SM00822">
    <property type="entry name" value="PKS_KR"/>
    <property type="match status" value="1"/>
</dbReference>
<reference evidence="4 5" key="1">
    <citation type="submission" date="2016-06" db="EMBL/GenBank/DDBJ databases">
        <title>Complete genome sequences of Bordetella bronchialis and Bordetella flabilis.</title>
        <authorList>
            <person name="LiPuma J.J."/>
            <person name="Spilker T."/>
        </authorList>
    </citation>
    <scope>NUCLEOTIDE SEQUENCE [LARGE SCALE GENOMIC DNA]</scope>
    <source>
        <strain evidence="4 5">AU17976</strain>
    </source>
</reference>
<dbReference type="InterPro" id="IPR036291">
    <property type="entry name" value="NAD(P)-bd_dom_sf"/>
</dbReference>
<dbReference type="FunFam" id="3.40.50.720:FF:000084">
    <property type="entry name" value="Short-chain dehydrogenase reductase"/>
    <property type="match status" value="1"/>
</dbReference>
<dbReference type="STRING" id="463025.BAU08_25680"/>
<name>A0A193G4C0_9BORD</name>
<gene>
    <name evidence="4" type="ORF">BAU08_25680</name>
</gene>
<evidence type="ECO:0000313" key="4">
    <source>
        <dbReference type="EMBL" id="ANN74296.1"/>
    </source>
</evidence>
<dbReference type="GO" id="GO:0016616">
    <property type="term" value="F:oxidoreductase activity, acting on the CH-OH group of donors, NAD or NADP as acceptor"/>
    <property type="evidence" value="ECO:0007669"/>
    <property type="project" value="TreeGrafter"/>
</dbReference>
<dbReference type="PRINTS" id="PR00081">
    <property type="entry name" value="GDHRDH"/>
</dbReference>
<dbReference type="GO" id="GO:0006633">
    <property type="term" value="P:fatty acid biosynthetic process"/>
    <property type="evidence" value="ECO:0007669"/>
    <property type="project" value="TreeGrafter"/>
</dbReference>
<dbReference type="InterPro" id="IPR002347">
    <property type="entry name" value="SDR_fam"/>
</dbReference>
<dbReference type="PANTHER" id="PTHR42760:SF133">
    <property type="entry name" value="3-OXOACYL-[ACYL-CARRIER-PROTEIN] REDUCTASE"/>
    <property type="match status" value="1"/>
</dbReference>
<evidence type="ECO:0000256" key="2">
    <source>
        <dbReference type="ARBA" id="ARBA00023002"/>
    </source>
</evidence>
<dbReference type="SUPFAM" id="SSF51735">
    <property type="entry name" value="NAD(P)-binding Rossmann-fold domains"/>
    <property type="match status" value="1"/>
</dbReference>
<sequence length="259" mass="26691">MSNTAFDFHDKVAVVTGGSQGIGEACVRRLAGAGAAVAIWDVADAPGQALAQALSAGGARVSYVHCDVANKASVDAAVAATRQAWGRIDQLVSNAGIVRPCPFLDITEADWDAVLDVNLKGAFLVGQAVARVMVEQGGGAIVHMSSVNAVMAIPTIASYNASKGGLAQLTRVMALALADHGIRVNAVGPGTIATELARQAVLADESTRARLMSRTPMRRLGEPAEVADAVAYLLSDASSYITGETLYIDGGRLALNYTV</sequence>
<evidence type="ECO:0000259" key="3">
    <source>
        <dbReference type="SMART" id="SM00822"/>
    </source>
</evidence>
<feature type="domain" description="Ketoreductase" evidence="3">
    <location>
        <begin position="11"/>
        <end position="190"/>
    </location>
</feature>
<organism evidence="4 5">
    <name type="scientific">Bordetella bronchialis</name>
    <dbReference type="NCBI Taxonomy" id="463025"/>
    <lineage>
        <taxon>Bacteria</taxon>
        <taxon>Pseudomonadati</taxon>
        <taxon>Pseudomonadota</taxon>
        <taxon>Betaproteobacteria</taxon>
        <taxon>Burkholderiales</taxon>
        <taxon>Alcaligenaceae</taxon>
        <taxon>Bordetella</taxon>
    </lineage>
</organism>